<dbReference type="EMBL" id="CAEZTJ010000038">
    <property type="protein sequence ID" value="CAB4564843.1"/>
    <property type="molecule type" value="Genomic_DNA"/>
</dbReference>
<protein>
    <submittedName>
        <fullName evidence="1">Unannotated protein</fullName>
    </submittedName>
</protein>
<organism evidence="1">
    <name type="scientific">freshwater metagenome</name>
    <dbReference type="NCBI Taxonomy" id="449393"/>
    <lineage>
        <taxon>unclassified sequences</taxon>
        <taxon>metagenomes</taxon>
        <taxon>ecological metagenomes</taxon>
    </lineage>
</organism>
<sequence length="545" mass="58584">MAFKLKSIVTFLLLSLVLAPIASATGSPDERWLWDASQKDSFGIIFQESSELIAQPLTLNGEDAGASGGTGFHKCLSVLDPKCKDVIKYIYFFYLPQCESASSVNCIEGFWAVDKSGKRIEGVRYGQVPTTPAIPYTNAGAPTLPTGSVPQLYRLPGLNHGGGSDLYSINAQVKGGDRGKDGSGVWQFGRDGNFEAGIYPVTIKEGAYGDTGLFNNTLDNRFCAHAGDGKCSMRETFPSDVRFGLKVRLGWRANGWIHGRINEPTATFEATASGSNPVSVVSVEARPVKVPTFSVTMPKAELPAELRKLYLEGGSKDDPRIWGRGGIGTTLGRSLSGEMINSVTYEPNVANGIDELAIWLALGKDKAVAAPAYWSFKLRSAWDQCTTSNSKLSAVLGTNATTYLDGPPVFNAESQTLDYRVSAPHLMPDGSKTVGTYDLVIDSNVARCFYGFSNAPVSASISVVGENGENRVAATTVRERDGWIYLSASGFTFSSPTLRVKLTQEVVAETKPVVATKKTISCVKGKKVKKVTGESPKCPKGFKQR</sequence>
<dbReference type="AlphaFoldDB" id="A0A6J6DRR9"/>
<proteinExistence type="predicted"/>
<accession>A0A6J6DRR9</accession>
<name>A0A6J6DRR9_9ZZZZ</name>
<evidence type="ECO:0000313" key="1">
    <source>
        <dbReference type="EMBL" id="CAB4564843.1"/>
    </source>
</evidence>
<gene>
    <name evidence="1" type="ORF">UFOPK1650_00399</name>
</gene>
<reference evidence="1" key="1">
    <citation type="submission" date="2020-05" db="EMBL/GenBank/DDBJ databases">
        <authorList>
            <person name="Chiriac C."/>
            <person name="Salcher M."/>
            <person name="Ghai R."/>
            <person name="Kavagutti S V."/>
        </authorList>
    </citation>
    <scope>NUCLEOTIDE SEQUENCE</scope>
</reference>